<dbReference type="PANTHER" id="PTHR11923:SF51">
    <property type="entry name" value="LYSOSOME MEMBRANE PROTEIN 2"/>
    <property type="match status" value="1"/>
</dbReference>
<feature type="transmembrane region" description="Helical" evidence="7">
    <location>
        <begin position="7"/>
        <end position="28"/>
    </location>
</feature>
<sequence length="1013" mass="115210">MVSVIGISLTFICSLIVLAIGIFIPILIQELIQSSVASSVQMTSANQQLWASVPGETGVDILRNFTFYDFKNFYQVMFGKEQPILDEIEPVSYLEKYEFINKIYSDDGERVHFQDQIYFVPTFGTTGKEKIKTIKLGTMGAWYQMKNADMAQIALSAFYELFHDLKEQIIPSVVAQGVQGYLFPDAKSTQNILKKHVTIPISEDQMTRLTEDPNFAICKDDTFYNWILMSCDFSNGDISKAQPTNGAWTFLQNYFGLTSNQMEDIQSIIWSGTKLNPIKPAGAKTIYGQIISGYYCSNQYPDLPCNGDTLAAAQWTGQGVTYYPPNIPLMEIPKIDSIADTNSTIFGFPEISYYFKQCFLDTTSFCHIEGGDGEIFKNQFTNSPEMAEWGIKVMKELTDGEYIKTDSALLNIGNLRQLFNYGNQFEKSQVYYDKSEDLQKFQNKLQLKTKEQAFIFWNYMKYLVVYFAEMKQWNGNAGSAALGSLVSGGLTDNFVQLVNVLQPSIISTVLQNQYKTQECTEIFQYFDQNIALNICQKYLENEKELTQDNVQNIMQVCTLQNQEQVNNFLQKSGLDGEDDGMDQFNAFCTDITSENSFAKDYFTVGTDLSQKYKCTMYGMTCSNWDLALIQWVSSQVTSDLAPCMENLFEPSSTISDWYKNIFPTPFEYGWFADNYSQFGDGEIEKLTFENALNLVNYNKLLSGPMVSAGFLWELGDNLSLKIEFSKTFFVREGKQLLNYFRYLALEVTFGGFIVEKTADELLFGYQDEFLHMMKTMNPQEGGDPSIEDIVQFNEPNMTKPEMAQNLAWAQEMYTGVGTLNNVRQFYSVADQRHIVVTQNMFDGNNTYLGQFNPYASKVQVKGTDGTAFQPNLKKDDTIDVFIPTLFMGKTLYYDSNTKNNGLECLRFQTDSLAYANSTTNPENAPYYANGPNGVINMTSVMGAPVFNSQTHFYEGDTDLYNNITVLKNGKKQFPSKWDETYIDVEKYSGTVLSVVLNIQSFQLDRCISRCLIW</sequence>
<evidence type="ECO:0000256" key="1">
    <source>
        <dbReference type="ARBA" id="ARBA00004370"/>
    </source>
</evidence>
<evidence type="ECO:0000256" key="3">
    <source>
        <dbReference type="ARBA" id="ARBA00022692"/>
    </source>
</evidence>
<dbReference type="Proteomes" id="UP000054937">
    <property type="component" value="Unassembled WGS sequence"/>
</dbReference>
<organism evidence="8 9">
    <name type="scientific">Pseudocohnilembus persalinus</name>
    <name type="common">Ciliate</name>
    <dbReference type="NCBI Taxonomy" id="266149"/>
    <lineage>
        <taxon>Eukaryota</taxon>
        <taxon>Sar</taxon>
        <taxon>Alveolata</taxon>
        <taxon>Ciliophora</taxon>
        <taxon>Intramacronucleata</taxon>
        <taxon>Oligohymenophorea</taxon>
        <taxon>Scuticociliatia</taxon>
        <taxon>Philasterida</taxon>
        <taxon>Pseudocohnilembidae</taxon>
        <taxon>Pseudocohnilembus</taxon>
    </lineage>
</organism>
<dbReference type="GO" id="GO:0005737">
    <property type="term" value="C:cytoplasm"/>
    <property type="evidence" value="ECO:0007669"/>
    <property type="project" value="TreeGrafter"/>
</dbReference>
<dbReference type="InParanoid" id="A0A0V0QNI9"/>
<evidence type="ECO:0000256" key="5">
    <source>
        <dbReference type="ARBA" id="ARBA00023136"/>
    </source>
</evidence>
<comment type="caution">
    <text evidence="8">The sequence shown here is derived from an EMBL/GenBank/DDBJ whole genome shotgun (WGS) entry which is preliminary data.</text>
</comment>
<keyword evidence="5 7" id="KW-0472">Membrane</keyword>
<gene>
    <name evidence="8" type="ORF">PPERSA_04201</name>
</gene>
<evidence type="ECO:0000256" key="7">
    <source>
        <dbReference type="SAM" id="Phobius"/>
    </source>
</evidence>
<dbReference type="EMBL" id="LDAU01000129">
    <property type="protein sequence ID" value="KRX03649.1"/>
    <property type="molecule type" value="Genomic_DNA"/>
</dbReference>
<keyword evidence="3 7" id="KW-0812">Transmembrane</keyword>
<dbReference type="PANTHER" id="PTHR11923">
    <property type="entry name" value="SCAVENGER RECEPTOR CLASS B TYPE-1 SR-B1"/>
    <property type="match status" value="1"/>
</dbReference>
<evidence type="ECO:0000313" key="9">
    <source>
        <dbReference type="Proteomes" id="UP000054937"/>
    </source>
</evidence>
<evidence type="ECO:0000256" key="6">
    <source>
        <dbReference type="ARBA" id="ARBA00023180"/>
    </source>
</evidence>
<dbReference type="GO" id="GO:0005044">
    <property type="term" value="F:scavenger receptor activity"/>
    <property type="evidence" value="ECO:0007669"/>
    <property type="project" value="TreeGrafter"/>
</dbReference>
<comment type="similarity">
    <text evidence="2">Belongs to the CD36 family.</text>
</comment>
<dbReference type="InterPro" id="IPR002159">
    <property type="entry name" value="CD36_fam"/>
</dbReference>
<accession>A0A0V0QNI9</accession>
<evidence type="ECO:0000313" key="8">
    <source>
        <dbReference type="EMBL" id="KRX03649.1"/>
    </source>
</evidence>
<proteinExistence type="inferred from homology"/>
<dbReference type="OMA" id="DCKLERC"/>
<dbReference type="GO" id="GO:0016020">
    <property type="term" value="C:membrane"/>
    <property type="evidence" value="ECO:0007669"/>
    <property type="project" value="UniProtKB-SubCell"/>
</dbReference>
<dbReference type="OrthoDB" id="284331at2759"/>
<name>A0A0V0QNI9_PSEPJ</name>
<reference evidence="8 9" key="1">
    <citation type="journal article" date="2015" name="Sci. Rep.">
        <title>Genome of the facultative scuticociliatosis pathogen Pseudocohnilembus persalinus provides insight into its virulence through horizontal gene transfer.</title>
        <authorList>
            <person name="Xiong J."/>
            <person name="Wang G."/>
            <person name="Cheng J."/>
            <person name="Tian M."/>
            <person name="Pan X."/>
            <person name="Warren A."/>
            <person name="Jiang C."/>
            <person name="Yuan D."/>
            <person name="Miao W."/>
        </authorList>
    </citation>
    <scope>NUCLEOTIDE SEQUENCE [LARGE SCALE GENOMIC DNA]</scope>
    <source>
        <strain evidence="8">36N120E</strain>
    </source>
</reference>
<comment type="subcellular location">
    <subcellularLocation>
        <location evidence="1">Membrane</location>
    </subcellularLocation>
</comment>
<dbReference type="Pfam" id="PF01130">
    <property type="entry name" value="CD36"/>
    <property type="match status" value="2"/>
</dbReference>
<keyword evidence="6" id="KW-0325">Glycoprotein</keyword>
<dbReference type="AlphaFoldDB" id="A0A0V0QNI9"/>
<evidence type="ECO:0000256" key="2">
    <source>
        <dbReference type="ARBA" id="ARBA00010532"/>
    </source>
</evidence>
<keyword evidence="9" id="KW-1185">Reference proteome</keyword>
<protein>
    <submittedName>
        <fullName evidence="8">Uncharacterized protein</fullName>
    </submittedName>
</protein>
<keyword evidence="4 7" id="KW-1133">Transmembrane helix</keyword>
<evidence type="ECO:0000256" key="4">
    <source>
        <dbReference type="ARBA" id="ARBA00022989"/>
    </source>
</evidence>